<dbReference type="GO" id="GO:0004672">
    <property type="term" value="F:protein kinase activity"/>
    <property type="evidence" value="ECO:0007669"/>
    <property type="project" value="InterPro"/>
</dbReference>
<evidence type="ECO:0000256" key="4">
    <source>
        <dbReference type="ARBA" id="ARBA00022540"/>
    </source>
</evidence>
<evidence type="ECO:0000313" key="11">
    <source>
        <dbReference type="Proteomes" id="UP001383192"/>
    </source>
</evidence>
<evidence type="ECO:0000256" key="8">
    <source>
        <dbReference type="SAM" id="MobiDB-lite"/>
    </source>
</evidence>
<dbReference type="Gene3D" id="1.25.40.180">
    <property type="match status" value="2"/>
</dbReference>
<reference evidence="10 11" key="1">
    <citation type="submission" date="2024-01" db="EMBL/GenBank/DDBJ databases">
        <title>A draft genome for a cacao thread blight-causing isolate of Paramarasmius palmivorus.</title>
        <authorList>
            <person name="Baruah I.K."/>
            <person name="Bukari Y."/>
            <person name="Amoako-Attah I."/>
            <person name="Meinhardt L.W."/>
            <person name="Bailey B.A."/>
            <person name="Cohen S.P."/>
        </authorList>
    </citation>
    <scope>NUCLEOTIDE SEQUENCE [LARGE SCALE GENOMIC DNA]</scope>
    <source>
        <strain evidence="10 11">GH-12</strain>
    </source>
</reference>
<evidence type="ECO:0000256" key="5">
    <source>
        <dbReference type="ARBA" id="ARBA00022553"/>
    </source>
</evidence>
<dbReference type="AlphaFoldDB" id="A0AAW0DB35"/>
<dbReference type="Pfam" id="PF07714">
    <property type="entry name" value="PK_Tyr_Ser-Thr"/>
    <property type="match status" value="1"/>
</dbReference>
<dbReference type="Proteomes" id="UP001383192">
    <property type="component" value="Unassembled WGS sequence"/>
</dbReference>
<keyword evidence="5" id="KW-0597">Phosphoprotein</keyword>
<evidence type="ECO:0000256" key="2">
    <source>
        <dbReference type="ARBA" id="ARBA00005775"/>
    </source>
</evidence>
<dbReference type="GO" id="GO:0003743">
    <property type="term" value="F:translation initiation factor activity"/>
    <property type="evidence" value="ECO:0007669"/>
    <property type="project" value="UniProtKB-KW"/>
</dbReference>
<dbReference type="SUPFAM" id="SSF56112">
    <property type="entry name" value="Protein kinase-like (PK-like)"/>
    <property type="match status" value="1"/>
</dbReference>
<evidence type="ECO:0000256" key="3">
    <source>
        <dbReference type="ARBA" id="ARBA00022490"/>
    </source>
</evidence>
<dbReference type="InterPro" id="IPR001245">
    <property type="entry name" value="Ser-Thr/Tyr_kinase_cat_dom"/>
</dbReference>
<gene>
    <name evidence="10" type="ORF">VNI00_006042</name>
</gene>
<dbReference type="PANTHER" id="PTHR23253:SF9">
    <property type="entry name" value="EUKARYOTIC TRANSLATION INITIATION FACTOR 4 GAMMA 2"/>
    <property type="match status" value="1"/>
</dbReference>
<keyword evidence="6" id="KW-0694">RNA-binding</keyword>
<protein>
    <recommendedName>
        <fullName evidence="9">Protein kinase domain-containing protein</fullName>
    </recommendedName>
</protein>
<dbReference type="EMBL" id="JAYKXP010000017">
    <property type="protein sequence ID" value="KAK7049437.1"/>
    <property type="molecule type" value="Genomic_DNA"/>
</dbReference>
<dbReference type="PROSITE" id="PS50011">
    <property type="entry name" value="PROTEIN_KINASE_DOM"/>
    <property type="match status" value="1"/>
</dbReference>
<dbReference type="InterPro" id="IPR000719">
    <property type="entry name" value="Prot_kinase_dom"/>
</dbReference>
<feature type="region of interest" description="Disordered" evidence="8">
    <location>
        <begin position="690"/>
        <end position="730"/>
    </location>
</feature>
<dbReference type="GO" id="GO:0016281">
    <property type="term" value="C:eukaryotic translation initiation factor 4F complex"/>
    <property type="evidence" value="ECO:0007669"/>
    <property type="project" value="TreeGrafter"/>
</dbReference>
<comment type="caution">
    <text evidence="10">The sequence shown here is derived from an EMBL/GenBank/DDBJ whole genome shotgun (WGS) entry which is preliminary data.</text>
</comment>
<dbReference type="PANTHER" id="PTHR23253">
    <property type="entry name" value="EUKARYOTIC TRANSLATION INITIATION FACTOR 4 GAMMA"/>
    <property type="match status" value="1"/>
</dbReference>
<dbReference type="GO" id="GO:0010494">
    <property type="term" value="C:cytoplasmic stress granule"/>
    <property type="evidence" value="ECO:0007669"/>
    <property type="project" value="UniProtKB-ARBA"/>
</dbReference>
<proteinExistence type="inferred from homology"/>
<dbReference type="InterPro" id="IPR011009">
    <property type="entry name" value="Kinase-like_dom_sf"/>
</dbReference>
<evidence type="ECO:0000256" key="7">
    <source>
        <dbReference type="ARBA" id="ARBA00022917"/>
    </source>
</evidence>
<comment type="similarity">
    <text evidence="2">Belongs to the eukaryotic initiation factor 4G family.</text>
</comment>
<keyword evidence="4" id="KW-0396">Initiation factor</keyword>
<dbReference type="SMART" id="SM00543">
    <property type="entry name" value="MIF4G"/>
    <property type="match status" value="1"/>
</dbReference>
<comment type="subcellular location">
    <subcellularLocation>
        <location evidence="1">Cytoplasm</location>
    </subcellularLocation>
</comment>
<dbReference type="GO" id="GO:0003729">
    <property type="term" value="F:mRNA binding"/>
    <property type="evidence" value="ECO:0007669"/>
    <property type="project" value="TreeGrafter"/>
</dbReference>
<organism evidence="10 11">
    <name type="scientific">Paramarasmius palmivorus</name>
    <dbReference type="NCBI Taxonomy" id="297713"/>
    <lineage>
        <taxon>Eukaryota</taxon>
        <taxon>Fungi</taxon>
        <taxon>Dikarya</taxon>
        <taxon>Basidiomycota</taxon>
        <taxon>Agaricomycotina</taxon>
        <taxon>Agaricomycetes</taxon>
        <taxon>Agaricomycetidae</taxon>
        <taxon>Agaricales</taxon>
        <taxon>Marasmiineae</taxon>
        <taxon>Marasmiaceae</taxon>
        <taxon>Paramarasmius</taxon>
    </lineage>
</organism>
<dbReference type="SUPFAM" id="SSF48371">
    <property type="entry name" value="ARM repeat"/>
    <property type="match status" value="1"/>
</dbReference>
<keyword evidence="3" id="KW-0963">Cytoplasm</keyword>
<dbReference type="InterPro" id="IPR008271">
    <property type="entry name" value="Ser/Thr_kinase_AS"/>
</dbReference>
<dbReference type="Pfam" id="PF02854">
    <property type="entry name" value="MIF4G"/>
    <property type="match status" value="2"/>
</dbReference>
<dbReference type="InterPro" id="IPR016024">
    <property type="entry name" value="ARM-type_fold"/>
</dbReference>
<evidence type="ECO:0000256" key="6">
    <source>
        <dbReference type="ARBA" id="ARBA00022884"/>
    </source>
</evidence>
<dbReference type="SMART" id="SM00220">
    <property type="entry name" value="S_TKc"/>
    <property type="match status" value="1"/>
</dbReference>
<dbReference type="PROSITE" id="PS00108">
    <property type="entry name" value="PROTEIN_KINASE_ST"/>
    <property type="match status" value="1"/>
</dbReference>
<accession>A0AAW0DB35</accession>
<name>A0AAW0DB35_9AGAR</name>
<keyword evidence="11" id="KW-1185">Reference proteome</keyword>
<evidence type="ECO:0000313" key="10">
    <source>
        <dbReference type="EMBL" id="KAK7049437.1"/>
    </source>
</evidence>
<evidence type="ECO:0000256" key="1">
    <source>
        <dbReference type="ARBA" id="ARBA00004496"/>
    </source>
</evidence>
<sequence>MNHEADSHSLQLLMREDEKQYQELLDERGDRAQSWLDWLQQYLGSEVRLNNVQPSKSMPQEFRVVYALQYRSELAPSCLTIRGLTKLGDHPVHGGGFGDIWRGRLDGMDDQFVCLKVVKPYLMSNVEANMKDYLREAIVWRQLKHPNLLPCLGLYHLDDSRDQVCLVSPWIEKGNLVNFLQGYPLESVDHIQLMYDITSGLSHLHSLKIVHGDLKAANVLITGSHRACIADFGFSCVADSQVFKVTSTATHTTGLARWCALEILSGGVPTTRSDVYSAGCLYYEIVTGNPVFYDLSNEAALIAVLQKKRPSKPPNTSIPDMLWSLIDQCLQAEPVSRPTTEDLLQRLLTFGVTHPAQDWNSTLFTEFQRRIANDPFEGVSGTPRVPVELMQSLRTWAGNGDVLTAPHADHAAKAQPLLKPVMPLRVTASRRRGRKTLSAVDVANPWIIDRKVRALLKKFTADKFDSISGQIIGMVNNSENEKDGRTLIQVIRHVFENAIDSEPDFSEMYARLCRKMMEQISPRVRDEGIRNPEGKPISGGQLFRKYLLNRCQEDFERGWEAKETRAVTKAVEDKSMNTDKEEGENSDNRKVALYPDENYTAQKLLSNVENPQEEEIESLCTLLTTVGQVLDTAQAKAHMDVYFSRMKELTRSAKVRPQMQSMLQDVIELREQGWAARNVVGKSKEAKCKSLSSSMDVAPAEASKSRSSRMSSHRASVIGHRTGKPRHKEFVLQSRLKPLEVDTGRAPELESNCDEGR</sequence>
<dbReference type="Gene3D" id="1.10.510.10">
    <property type="entry name" value="Transferase(Phosphotransferase) domain 1"/>
    <property type="match status" value="1"/>
</dbReference>
<keyword evidence="7" id="KW-0648">Protein biosynthesis</keyword>
<dbReference type="FunFam" id="1.25.40.180:FF:000020">
    <property type="entry name" value="Eukaryotic translation initiation factor subunit"/>
    <property type="match status" value="1"/>
</dbReference>
<dbReference type="PRINTS" id="PR00109">
    <property type="entry name" value="TYRKINASE"/>
</dbReference>
<evidence type="ECO:0000259" key="9">
    <source>
        <dbReference type="PROSITE" id="PS50011"/>
    </source>
</evidence>
<feature type="domain" description="Protein kinase" evidence="9">
    <location>
        <begin position="86"/>
        <end position="357"/>
    </location>
</feature>
<dbReference type="GO" id="GO:0005524">
    <property type="term" value="F:ATP binding"/>
    <property type="evidence" value="ECO:0007669"/>
    <property type="project" value="InterPro"/>
</dbReference>
<dbReference type="InterPro" id="IPR003890">
    <property type="entry name" value="MIF4G-like_typ-3"/>
</dbReference>